<dbReference type="RefSeq" id="WP_199870481.1">
    <property type="nucleotide sequence ID" value="NZ_JAAGPU010000027.1"/>
</dbReference>
<dbReference type="AlphaFoldDB" id="A0A6M0H754"/>
<reference evidence="1 2" key="1">
    <citation type="submission" date="2020-02" db="EMBL/GenBank/DDBJ databases">
        <title>Genome assembly of a novel Clostridium senegalense strain.</title>
        <authorList>
            <person name="Gupta T.B."/>
            <person name="Jauregui R."/>
            <person name="Maclean P."/>
            <person name="Nawarathana A."/>
            <person name="Brightwell G."/>
        </authorList>
    </citation>
    <scope>NUCLEOTIDE SEQUENCE [LARGE SCALE GENOMIC DNA]</scope>
    <source>
        <strain evidence="1 2">AGRFS4</strain>
    </source>
</reference>
<evidence type="ECO:0000313" key="1">
    <source>
        <dbReference type="EMBL" id="NEU05833.1"/>
    </source>
</evidence>
<organism evidence="1 2">
    <name type="scientific">Clostridium senegalense</name>
    <dbReference type="NCBI Taxonomy" id="1465809"/>
    <lineage>
        <taxon>Bacteria</taxon>
        <taxon>Bacillati</taxon>
        <taxon>Bacillota</taxon>
        <taxon>Clostridia</taxon>
        <taxon>Eubacteriales</taxon>
        <taxon>Clostridiaceae</taxon>
        <taxon>Clostridium</taxon>
    </lineage>
</organism>
<name>A0A6M0H754_9CLOT</name>
<gene>
    <name evidence="1" type="ORF">G3M99_13435</name>
</gene>
<evidence type="ECO:0000313" key="2">
    <source>
        <dbReference type="Proteomes" id="UP000481872"/>
    </source>
</evidence>
<comment type="caution">
    <text evidence="1">The sequence shown here is derived from an EMBL/GenBank/DDBJ whole genome shotgun (WGS) entry which is preliminary data.</text>
</comment>
<sequence length="558" mass="64387">MKKKGSALVTALITIIVIFVLASTLLSFSLSSYKATTYIEQSKKLNLTAESGIDKAYNEMKNYIVDKTDILLEPKKFDPVVIGDNGMLLFEDDNIENKVILKSSHENKITDIKTGKKYYYIKVKSIAKNKKTNETVTLVQYIDRSEILNPYFNRMFNSAFSVISPLKENNTRIINGSLNNIDNYFDLFKGKLNISGDVFIQKNNIVFKSSGSMNLFEDTNLYLKGENIEVDDSENIITSLKGGLPYEDNGKVEENRKYWKQLKLKELKNLNFKENLKEGNIEYKDFDKLTLEDLSKPHLKVGGEDIQVFDEKYKFISYEDISMKYEKLLEKEKKDIKKEDPYLQNPYVGQEFVNIKSNIDNNQLLIEFKGKTKNGEKIDFNRLINGGDAKNPYKDFAGIIDDNPKNNDGIYEHAVEELRKIDKYKDNYLQTYGNVYKLIIIDGDLVIPSNSKENFINYIIYCTGTVTFEGASEFYNSSIFAKNIIFNQNNNLESDKYNMINFNGVNSYKSKEHIVNELSEKLTDFTPEFKGFIHKNLINSLDGYKEALEFNVIKTEKF</sequence>
<keyword evidence="2" id="KW-1185">Reference proteome</keyword>
<dbReference type="Proteomes" id="UP000481872">
    <property type="component" value="Unassembled WGS sequence"/>
</dbReference>
<proteinExistence type="predicted"/>
<dbReference type="EMBL" id="JAAGPU010000027">
    <property type="protein sequence ID" value="NEU05833.1"/>
    <property type="molecule type" value="Genomic_DNA"/>
</dbReference>
<accession>A0A6M0H754</accession>
<protein>
    <submittedName>
        <fullName evidence="1">Uncharacterized protein</fullName>
    </submittedName>
</protein>